<proteinExistence type="predicted"/>
<dbReference type="EMBL" id="CP030280">
    <property type="protein sequence ID" value="AWY97725.1"/>
    <property type="molecule type" value="Genomic_DNA"/>
</dbReference>
<organism evidence="1 2">
    <name type="scientific">Blautia argi</name>
    <dbReference type="NCBI Taxonomy" id="1912897"/>
    <lineage>
        <taxon>Bacteria</taxon>
        <taxon>Bacillati</taxon>
        <taxon>Bacillota</taxon>
        <taxon>Clostridia</taxon>
        <taxon>Lachnospirales</taxon>
        <taxon>Lachnospiraceae</taxon>
        <taxon>Blautia</taxon>
    </lineage>
</organism>
<keyword evidence="1" id="KW-0238">DNA-binding</keyword>
<evidence type="ECO:0000313" key="1">
    <source>
        <dbReference type="EMBL" id="AWY97725.1"/>
    </source>
</evidence>
<dbReference type="RefSeq" id="WP_111919137.1">
    <property type="nucleotide sequence ID" value="NZ_CAUWHR010000001.1"/>
</dbReference>
<reference evidence="2" key="1">
    <citation type="submission" date="2018-06" db="EMBL/GenBank/DDBJ databases">
        <title>Description of Blautia argi sp. nov., a new anaerobic isolated from dog feces.</title>
        <authorList>
            <person name="Chang Y.-H."/>
            <person name="Paek J."/>
            <person name="Shin Y."/>
        </authorList>
    </citation>
    <scope>NUCLEOTIDE SEQUENCE [LARGE SCALE GENOMIC DNA]</scope>
    <source>
        <strain evidence="2">KCTC 15426</strain>
    </source>
</reference>
<dbReference type="OrthoDB" id="9799038at2"/>
<sequence length="68" mass="7692">MDYMTLKEAGKKWGVTPRWINYYCAGGRIPSAVKMGTVWLIPKNAEKPIDGRTKIARSNHNGKQDNID</sequence>
<protein>
    <submittedName>
        <fullName evidence="1">DNA-binding protein</fullName>
    </submittedName>
</protein>
<name>A0A2Z4U9L5_9FIRM</name>
<accession>A0A2Z4U9L5</accession>
<evidence type="ECO:0000313" key="2">
    <source>
        <dbReference type="Proteomes" id="UP000250003"/>
    </source>
</evidence>
<gene>
    <name evidence="1" type="ORF">DQQ01_05700</name>
</gene>
<dbReference type="KEGG" id="blau:DQQ01_05700"/>
<dbReference type="GO" id="GO:0003677">
    <property type="term" value="F:DNA binding"/>
    <property type="evidence" value="ECO:0007669"/>
    <property type="project" value="UniProtKB-KW"/>
</dbReference>
<keyword evidence="2" id="KW-1185">Reference proteome</keyword>
<dbReference type="Proteomes" id="UP000250003">
    <property type="component" value="Chromosome"/>
</dbReference>
<dbReference type="AlphaFoldDB" id="A0A2Z4U9L5"/>